<dbReference type="Gene3D" id="2.40.420.20">
    <property type="match status" value="1"/>
</dbReference>
<name>A0A0W0RQP4_LEGBO</name>
<feature type="domain" description="Multidrug resistance protein MdtA-like barrel-sandwich hybrid" evidence="4">
    <location>
        <begin position="72"/>
        <end position="213"/>
    </location>
</feature>
<dbReference type="Pfam" id="PF25967">
    <property type="entry name" value="RND-MFP_C"/>
    <property type="match status" value="1"/>
</dbReference>
<evidence type="ECO:0000313" key="8">
    <source>
        <dbReference type="Proteomes" id="UP000054695"/>
    </source>
</evidence>
<proteinExistence type="inferred from homology"/>
<dbReference type="OrthoDB" id="9800613at2"/>
<dbReference type="Gene3D" id="1.10.287.470">
    <property type="entry name" value="Helix hairpin bin"/>
    <property type="match status" value="1"/>
</dbReference>
<dbReference type="GO" id="GO:0005886">
    <property type="term" value="C:plasma membrane"/>
    <property type="evidence" value="ECO:0007669"/>
    <property type="project" value="TreeGrafter"/>
</dbReference>
<evidence type="ECO:0000313" key="7">
    <source>
        <dbReference type="EMBL" id="KTC73326.1"/>
    </source>
</evidence>
<dbReference type="PANTHER" id="PTHR30158:SF24">
    <property type="entry name" value="HLYD FAMILY SECRETION PROTEIN"/>
    <property type="match status" value="1"/>
</dbReference>
<evidence type="ECO:0000259" key="4">
    <source>
        <dbReference type="Pfam" id="PF25917"/>
    </source>
</evidence>
<feature type="compositionally biased region" description="Basic and acidic residues" evidence="3">
    <location>
        <begin position="380"/>
        <end position="404"/>
    </location>
</feature>
<evidence type="ECO:0000256" key="1">
    <source>
        <dbReference type="ARBA" id="ARBA00004519"/>
    </source>
</evidence>
<sequence>MVLGMNFNRDSKSVKIAGIAVAILLLIYLISHIFGKSSPPAIPAPKVVVQKPIRAEMAEYVTQTGNTVAYNSVNLVARVEGYLDSIEFVDGTFVKKGKELFVIQPEPYFEKLRAAKATVTAEKASLVYNKAEYARQQQMYKQHATSLNEVEKWYAKTLEIAAGVDKAEAEEVNAAINYSYTHISAPFDGRIGRHLVDVGNLVGHGEATNLATIEQIDPIYVYFNLNELDLLKLRAAARARGFKPQDIKQVPVEVSLQNDPTVKYKATLDFVNTGLNASTGTMELRAVLENKEYIFVPGLFVQVRVAISKPKKQLTVPDTAILYDQIGSYVLTVDNDNVVVTKRVTLGSVENGMRAVVTGLSAQDQVIIDGLQYATPGNKVEPHELAQTKDNDESKPKDNGSAKH</sequence>
<dbReference type="InterPro" id="IPR058625">
    <property type="entry name" value="MdtA-like_BSH"/>
</dbReference>
<reference evidence="7 8" key="1">
    <citation type="submission" date="2015-11" db="EMBL/GenBank/DDBJ databases">
        <title>Genomic analysis of 38 Legionella species identifies large and diverse effector repertoires.</title>
        <authorList>
            <person name="Burstein D."/>
            <person name="Amaro F."/>
            <person name="Zusman T."/>
            <person name="Lifshitz Z."/>
            <person name="Cohen O."/>
            <person name="Gilbert J.A."/>
            <person name="Pupko T."/>
            <person name="Shuman H.A."/>
            <person name="Segal G."/>
        </authorList>
    </citation>
    <scope>NUCLEOTIDE SEQUENCE [LARGE SCALE GENOMIC DNA]</scope>
    <source>
        <strain evidence="7 8">WIGA</strain>
    </source>
</reference>
<comment type="similarity">
    <text evidence="2">Belongs to the membrane fusion protein (MFP) (TC 8.A.1) family.</text>
</comment>
<dbReference type="Gene3D" id="2.40.30.170">
    <property type="match status" value="1"/>
</dbReference>
<dbReference type="InterPro" id="IPR006143">
    <property type="entry name" value="RND_pump_MFP"/>
</dbReference>
<dbReference type="STRING" id="447.Lboz_1972"/>
<dbReference type="AlphaFoldDB" id="A0A0W0RQP4"/>
<keyword evidence="8" id="KW-1185">Reference proteome</keyword>
<dbReference type="Proteomes" id="UP000054695">
    <property type="component" value="Unassembled WGS sequence"/>
</dbReference>
<comment type="caution">
    <text evidence="7">The sequence shown here is derived from an EMBL/GenBank/DDBJ whole genome shotgun (WGS) entry which is preliminary data.</text>
</comment>
<dbReference type="Pfam" id="PF25917">
    <property type="entry name" value="BSH_RND"/>
    <property type="match status" value="1"/>
</dbReference>
<feature type="domain" description="Multidrug resistance protein MdtA-like C-terminal permuted SH3" evidence="6">
    <location>
        <begin position="314"/>
        <end position="373"/>
    </location>
</feature>
<dbReference type="GO" id="GO:0046677">
    <property type="term" value="P:response to antibiotic"/>
    <property type="evidence" value="ECO:0007669"/>
    <property type="project" value="TreeGrafter"/>
</dbReference>
<accession>A0A0W0RQP4</accession>
<dbReference type="GO" id="GO:0022857">
    <property type="term" value="F:transmembrane transporter activity"/>
    <property type="evidence" value="ECO:0007669"/>
    <property type="project" value="InterPro"/>
</dbReference>
<evidence type="ECO:0000259" key="5">
    <source>
        <dbReference type="Pfam" id="PF25944"/>
    </source>
</evidence>
<dbReference type="EMBL" id="LNXU01000019">
    <property type="protein sequence ID" value="KTC73326.1"/>
    <property type="molecule type" value="Genomic_DNA"/>
</dbReference>
<feature type="domain" description="Multidrug resistance protein MdtA-like beta-barrel" evidence="5">
    <location>
        <begin position="218"/>
        <end position="307"/>
    </location>
</feature>
<dbReference type="GO" id="GO:0030313">
    <property type="term" value="C:cell envelope"/>
    <property type="evidence" value="ECO:0007669"/>
    <property type="project" value="UniProtKB-SubCell"/>
</dbReference>
<dbReference type="Pfam" id="PF25944">
    <property type="entry name" value="Beta-barrel_RND"/>
    <property type="match status" value="1"/>
</dbReference>
<feature type="region of interest" description="Disordered" evidence="3">
    <location>
        <begin position="379"/>
        <end position="404"/>
    </location>
</feature>
<dbReference type="NCBIfam" id="TIGR01730">
    <property type="entry name" value="RND_mfp"/>
    <property type="match status" value="1"/>
</dbReference>
<evidence type="ECO:0000259" key="6">
    <source>
        <dbReference type="Pfam" id="PF25967"/>
    </source>
</evidence>
<evidence type="ECO:0000256" key="2">
    <source>
        <dbReference type="ARBA" id="ARBA00009477"/>
    </source>
</evidence>
<dbReference type="InterPro" id="IPR058626">
    <property type="entry name" value="MdtA-like_b-barrel"/>
</dbReference>
<gene>
    <name evidence="7" type="primary">lmxE</name>
    <name evidence="7" type="ORF">Lboz_1972</name>
</gene>
<protein>
    <submittedName>
        <fullName evidence="7">Efflux protein</fullName>
    </submittedName>
</protein>
<comment type="subcellular location">
    <subcellularLocation>
        <location evidence="1">Cell inner membrane</location>
        <topology evidence="1">Lipid-anchor</topology>
    </subcellularLocation>
</comment>
<dbReference type="PANTHER" id="PTHR30158">
    <property type="entry name" value="ACRA/E-RELATED COMPONENT OF DRUG EFFLUX TRANSPORTER"/>
    <property type="match status" value="1"/>
</dbReference>
<organism evidence="7 8">
    <name type="scientific">Legionella bozemanae</name>
    <name type="common">Fluoribacter bozemanae</name>
    <dbReference type="NCBI Taxonomy" id="447"/>
    <lineage>
        <taxon>Bacteria</taxon>
        <taxon>Pseudomonadati</taxon>
        <taxon>Pseudomonadota</taxon>
        <taxon>Gammaproteobacteria</taxon>
        <taxon>Legionellales</taxon>
        <taxon>Legionellaceae</taxon>
        <taxon>Legionella</taxon>
    </lineage>
</organism>
<dbReference type="PATRIC" id="fig|447.4.peg.2101"/>
<dbReference type="SUPFAM" id="SSF111369">
    <property type="entry name" value="HlyD-like secretion proteins"/>
    <property type="match status" value="1"/>
</dbReference>
<dbReference type="InterPro" id="IPR058627">
    <property type="entry name" value="MdtA-like_C"/>
</dbReference>
<evidence type="ECO:0000256" key="3">
    <source>
        <dbReference type="SAM" id="MobiDB-lite"/>
    </source>
</evidence>
<dbReference type="Gene3D" id="2.40.50.100">
    <property type="match status" value="1"/>
</dbReference>